<protein>
    <recommendedName>
        <fullName evidence="3">NUDIX hydrolase</fullName>
    </recommendedName>
</protein>
<evidence type="ECO:0008006" key="3">
    <source>
        <dbReference type="Google" id="ProtNLM"/>
    </source>
</evidence>
<dbReference type="Proteomes" id="UP001055153">
    <property type="component" value="Unassembled WGS sequence"/>
</dbReference>
<proteinExistence type="predicted"/>
<organism evidence="1 2">
    <name type="scientific">Methylobacterium isbiliense</name>
    <dbReference type="NCBI Taxonomy" id="315478"/>
    <lineage>
        <taxon>Bacteria</taxon>
        <taxon>Pseudomonadati</taxon>
        <taxon>Pseudomonadota</taxon>
        <taxon>Alphaproteobacteria</taxon>
        <taxon>Hyphomicrobiales</taxon>
        <taxon>Methylobacteriaceae</taxon>
        <taxon>Methylobacterium</taxon>
    </lineage>
</organism>
<dbReference type="RefSeq" id="WP_238235283.1">
    <property type="nucleotide sequence ID" value="NZ_BPQQ01000025.1"/>
</dbReference>
<accession>A0ABQ4SBB6</accession>
<comment type="caution">
    <text evidence="1">The sequence shown here is derived from an EMBL/GenBank/DDBJ whole genome shotgun (WGS) entry which is preliminary data.</text>
</comment>
<evidence type="ECO:0000313" key="1">
    <source>
        <dbReference type="EMBL" id="GJE00392.1"/>
    </source>
</evidence>
<gene>
    <name evidence="1" type="ORF">GMJLKIPL_2314</name>
</gene>
<keyword evidence="2" id="KW-1185">Reference proteome</keyword>
<evidence type="ECO:0000313" key="2">
    <source>
        <dbReference type="Proteomes" id="UP001055153"/>
    </source>
</evidence>
<dbReference type="SUPFAM" id="SSF55811">
    <property type="entry name" value="Nudix"/>
    <property type="match status" value="1"/>
</dbReference>
<sequence>MAAIDLRRVRAVTAALGPFDWAWARDNRARIEAHWARRRADRPAMFNGRVMLARAMAERDGVCHVALFETDYATLTAFRDLGFPDPGILNVFAAVAPRSRDGAYLLGRMNGHTANAGQVYFACGTPDPEDLRSGGRVDLGASALRELHEETGLVPPETEGGWTIVREGGHLAFLRPMQFAEDADTLLARARAHLAAEAVPELADVVAVRGPGEIDPATMPLYAQAFLRDAFAADGRAW</sequence>
<dbReference type="InterPro" id="IPR015797">
    <property type="entry name" value="NUDIX_hydrolase-like_dom_sf"/>
</dbReference>
<name>A0ABQ4SBB6_9HYPH</name>
<dbReference type="Gene3D" id="3.90.79.10">
    <property type="entry name" value="Nucleoside Triphosphate Pyrophosphohydrolase"/>
    <property type="match status" value="1"/>
</dbReference>
<dbReference type="EMBL" id="BPQQ01000025">
    <property type="protein sequence ID" value="GJE00392.1"/>
    <property type="molecule type" value="Genomic_DNA"/>
</dbReference>
<reference evidence="1" key="2">
    <citation type="submission" date="2021-08" db="EMBL/GenBank/DDBJ databases">
        <authorList>
            <person name="Tani A."/>
            <person name="Ola A."/>
            <person name="Ogura Y."/>
            <person name="Katsura K."/>
            <person name="Hayashi T."/>
        </authorList>
    </citation>
    <scope>NUCLEOTIDE SEQUENCE</scope>
    <source>
        <strain evidence="1">DSM 17168</strain>
    </source>
</reference>
<reference evidence="1" key="1">
    <citation type="journal article" date="2021" name="Front. Microbiol.">
        <title>Comprehensive Comparative Genomics and Phenotyping of Methylobacterium Species.</title>
        <authorList>
            <person name="Alessa O."/>
            <person name="Ogura Y."/>
            <person name="Fujitani Y."/>
            <person name="Takami H."/>
            <person name="Hayashi T."/>
            <person name="Sahin N."/>
            <person name="Tani A."/>
        </authorList>
    </citation>
    <scope>NUCLEOTIDE SEQUENCE</scope>
    <source>
        <strain evidence="1">DSM 17168</strain>
    </source>
</reference>